<dbReference type="InterPro" id="IPR051681">
    <property type="entry name" value="Ser/Thr_Kinases-Pseudokinases"/>
</dbReference>
<evidence type="ECO:0000259" key="5">
    <source>
        <dbReference type="PROSITE" id="PS50011"/>
    </source>
</evidence>
<dbReference type="InterPro" id="IPR008271">
    <property type="entry name" value="Ser/Thr_kinase_AS"/>
</dbReference>
<dbReference type="Pfam" id="PF08238">
    <property type="entry name" value="Sel1"/>
    <property type="match status" value="6"/>
</dbReference>
<keyword evidence="7" id="KW-1185">Reference proteome</keyword>
<dbReference type="GO" id="GO:0004674">
    <property type="term" value="F:protein serine/threonine kinase activity"/>
    <property type="evidence" value="ECO:0007669"/>
    <property type="project" value="UniProtKB-KW"/>
</dbReference>
<dbReference type="SMART" id="SM00220">
    <property type="entry name" value="S_TKc"/>
    <property type="match status" value="1"/>
</dbReference>
<gene>
    <name evidence="6" type="ORF">DFQ27_002326</name>
</gene>
<dbReference type="InterPro" id="IPR011990">
    <property type="entry name" value="TPR-like_helical_dom_sf"/>
</dbReference>
<keyword evidence="1" id="KW-0808">Transferase</keyword>
<dbReference type="Pfam" id="PF07714">
    <property type="entry name" value="PK_Tyr_Ser-Thr"/>
    <property type="match status" value="1"/>
</dbReference>
<keyword evidence="3 4" id="KW-0067">ATP-binding</keyword>
<feature type="domain" description="Protein kinase" evidence="5">
    <location>
        <begin position="7"/>
        <end position="264"/>
    </location>
</feature>
<evidence type="ECO:0000256" key="2">
    <source>
        <dbReference type="ARBA" id="ARBA00022741"/>
    </source>
</evidence>
<dbReference type="InterPro" id="IPR006597">
    <property type="entry name" value="Sel1-like"/>
</dbReference>
<evidence type="ECO:0000256" key="3">
    <source>
        <dbReference type="ARBA" id="ARBA00022840"/>
    </source>
</evidence>
<protein>
    <recommendedName>
        <fullName evidence="5">Protein kinase domain-containing protein</fullName>
    </recommendedName>
</protein>
<organism evidence="6 7">
    <name type="scientific">Actinomortierella ambigua</name>
    <dbReference type="NCBI Taxonomy" id="1343610"/>
    <lineage>
        <taxon>Eukaryota</taxon>
        <taxon>Fungi</taxon>
        <taxon>Fungi incertae sedis</taxon>
        <taxon>Mucoromycota</taxon>
        <taxon>Mortierellomycotina</taxon>
        <taxon>Mortierellomycetes</taxon>
        <taxon>Mortierellales</taxon>
        <taxon>Mortierellaceae</taxon>
        <taxon>Actinomortierella</taxon>
    </lineage>
</organism>
<dbReference type="PROSITE" id="PS00108">
    <property type="entry name" value="PROTEIN_KINASE_ST"/>
    <property type="match status" value="1"/>
</dbReference>
<dbReference type="InterPro" id="IPR011009">
    <property type="entry name" value="Kinase-like_dom_sf"/>
</dbReference>
<dbReference type="Gene3D" id="1.10.510.10">
    <property type="entry name" value="Transferase(Phosphotransferase) domain 1"/>
    <property type="match status" value="1"/>
</dbReference>
<dbReference type="PANTHER" id="PTHR44329">
    <property type="entry name" value="SERINE/THREONINE-PROTEIN KINASE TNNI3K-RELATED"/>
    <property type="match status" value="1"/>
</dbReference>
<feature type="binding site" evidence="4">
    <location>
        <position position="34"/>
    </location>
    <ligand>
        <name>ATP</name>
        <dbReference type="ChEBI" id="CHEBI:30616"/>
    </ligand>
</feature>
<dbReference type="Gene3D" id="1.25.40.10">
    <property type="entry name" value="Tetratricopeptide repeat domain"/>
    <property type="match status" value="2"/>
</dbReference>
<dbReference type="GO" id="GO:0005524">
    <property type="term" value="F:ATP binding"/>
    <property type="evidence" value="ECO:0007669"/>
    <property type="project" value="UniProtKB-UniRule"/>
</dbReference>
<keyword evidence="1" id="KW-0723">Serine/threonine-protein kinase</keyword>
<evidence type="ECO:0000313" key="6">
    <source>
        <dbReference type="EMBL" id="KAG0262462.1"/>
    </source>
</evidence>
<evidence type="ECO:0000256" key="4">
    <source>
        <dbReference type="PROSITE-ProRule" id="PRU10141"/>
    </source>
</evidence>
<dbReference type="InterPro" id="IPR017441">
    <property type="entry name" value="Protein_kinase_ATP_BS"/>
</dbReference>
<dbReference type="PRINTS" id="PR00109">
    <property type="entry name" value="TYRKINASE"/>
</dbReference>
<proteinExistence type="predicted"/>
<sequence length="569" mass="63239">MASEASVELGAFLGSGAYGSVYYGRWAARRVAIKMFNVNKNEANMMAEIQKEVDLLERLQCRYIIQFYGKTYYQENLVLVMDYADGGSLGGAIQKKVLDWQAKYRIAQEIAAGLAYIHHLEILHRDLKSANVLLTKFMEVRLADFGLAMVKSTSASKSTGDKLKGTPRWMAPELFFRKPKYSTKSDMYALGMVMWEMAANSTTPFSDQPSNIAAVAIVQGGGREDLPDDTPAHYRKWVERCWEQDPLERPEAFEMAVEDDEPVKAGSDATNGGGSTVQLSADVLGFSISLPPNVVIRSERGAANLESDDFDAVLRRAEDGDVEAQLAVAVMYSNGTGVKKSDSEALHWYWQAAKQGHIEGEYRVGYHCSIGLGTTENFGLALEWLRKAAAKGHAGAEYIIGCMYMGGEGVEESTTDAYVWFQKAASQDHPRAQNAIGRMYYLGDGLEQDFSKAKEWLEKSAAQNYAPALTNLGELYKDGPEGLQDDRLALSLFQQAADQGESIGQYNIGWMYDHGRGVEKDMEQAKFWYTKAAKQLDPHAMRRLKELEEADKPKGFLRRIAGWAIPQSV</sequence>
<comment type="caution">
    <text evidence="6">The sequence shown here is derived from an EMBL/GenBank/DDBJ whole genome shotgun (WGS) entry which is preliminary data.</text>
</comment>
<dbReference type="Proteomes" id="UP000807716">
    <property type="component" value="Unassembled WGS sequence"/>
</dbReference>
<accession>A0A9P6U728</accession>
<dbReference type="SMART" id="SM00671">
    <property type="entry name" value="SEL1"/>
    <property type="match status" value="6"/>
</dbReference>
<keyword evidence="1" id="KW-0418">Kinase</keyword>
<dbReference type="PROSITE" id="PS00107">
    <property type="entry name" value="PROTEIN_KINASE_ATP"/>
    <property type="match status" value="1"/>
</dbReference>
<dbReference type="SUPFAM" id="SSF81901">
    <property type="entry name" value="HCP-like"/>
    <property type="match status" value="2"/>
</dbReference>
<dbReference type="InterPro" id="IPR001245">
    <property type="entry name" value="Ser-Thr/Tyr_kinase_cat_dom"/>
</dbReference>
<evidence type="ECO:0000313" key="7">
    <source>
        <dbReference type="Proteomes" id="UP000807716"/>
    </source>
</evidence>
<dbReference type="AlphaFoldDB" id="A0A9P6U728"/>
<dbReference type="PROSITE" id="PS50011">
    <property type="entry name" value="PROTEIN_KINASE_DOM"/>
    <property type="match status" value="1"/>
</dbReference>
<evidence type="ECO:0000256" key="1">
    <source>
        <dbReference type="ARBA" id="ARBA00022527"/>
    </source>
</evidence>
<reference evidence="6" key="1">
    <citation type="journal article" date="2020" name="Fungal Divers.">
        <title>Resolving the Mortierellaceae phylogeny through synthesis of multi-gene phylogenetics and phylogenomics.</title>
        <authorList>
            <person name="Vandepol N."/>
            <person name="Liber J."/>
            <person name="Desiro A."/>
            <person name="Na H."/>
            <person name="Kennedy M."/>
            <person name="Barry K."/>
            <person name="Grigoriev I.V."/>
            <person name="Miller A.N."/>
            <person name="O'Donnell K."/>
            <person name="Stajich J.E."/>
            <person name="Bonito G."/>
        </authorList>
    </citation>
    <scope>NUCLEOTIDE SEQUENCE</scope>
    <source>
        <strain evidence="6">BC1065</strain>
    </source>
</reference>
<name>A0A9P6U728_9FUNG</name>
<keyword evidence="2 4" id="KW-0547">Nucleotide-binding</keyword>
<dbReference type="InterPro" id="IPR000719">
    <property type="entry name" value="Prot_kinase_dom"/>
</dbReference>
<dbReference type="OrthoDB" id="4062651at2759"/>
<dbReference type="SUPFAM" id="SSF56112">
    <property type="entry name" value="Protein kinase-like (PK-like)"/>
    <property type="match status" value="1"/>
</dbReference>
<dbReference type="CDD" id="cd13999">
    <property type="entry name" value="STKc_MAP3K-like"/>
    <property type="match status" value="1"/>
</dbReference>
<dbReference type="EMBL" id="JAAAJB010000187">
    <property type="protein sequence ID" value="KAG0262462.1"/>
    <property type="molecule type" value="Genomic_DNA"/>
</dbReference>